<protein>
    <recommendedName>
        <fullName evidence="1">Pyrroloquinoline quinone-dependent pyranose dehydrogenase beta-propeller domain-containing protein</fullName>
    </recommendedName>
</protein>
<gene>
    <name evidence="2" type="ORF">LY79DRAFT_687254</name>
</gene>
<dbReference type="RefSeq" id="XP_060414010.1">
    <property type="nucleotide sequence ID" value="XM_060564680.1"/>
</dbReference>
<dbReference type="InterPro" id="IPR054539">
    <property type="entry name" value="Beta-prop_PDH"/>
</dbReference>
<dbReference type="Proteomes" id="UP001230504">
    <property type="component" value="Unassembled WGS sequence"/>
</dbReference>
<evidence type="ECO:0000259" key="1">
    <source>
        <dbReference type="Pfam" id="PF22807"/>
    </source>
</evidence>
<sequence>MASPNHSAMLRLRGRAATINWAGAPGYFVIDTALSQGALLFSDARSGIKHLTLNDDGDTYLTVSKERTIDESSEPHDSNLNHGIGLPPNGGFLYASTADRVYAWFYDVIEGIAGDSNRTIVINMHNTDHTTRTLLLPNTNTDILLVSRGSVADTDGDAARECTGHSQFCAFDIGSLGENS</sequence>
<organism evidence="2 3">
    <name type="scientific">Colletotrichum navitas</name>
    <dbReference type="NCBI Taxonomy" id="681940"/>
    <lineage>
        <taxon>Eukaryota</taxon>
        <taxon>Fungi</taxon>
        <taxon>Dikarya</taxon>
        <taxon>Ascomycota</taxon>
        <taxon>Pezizomycotina</taxon>
        <taxon>Sordariomycetes</taxon>
        <taxon>Hypocreomycetidae</taxon>
        <taxon>Glomerellales</taxon>
        <taxon>Glomerellaceae</taxon>
        <taxon>Colletotrichum</taxon>
        <taxon>Colletotrichum graminicola species complex</taxon>
    </lineage>
</organism>
<dbReference type="AlphaFoldDB" id="A0AAD8PZL4"/>
<dbReference type="EMBL" id="JAHLJV010000030">
    <property type="protein sequence ID" value="KAK1590528.1"/>
    <property type="molecule type" value="Genomic_DNA"/>
</dbReference>
<reference evidence="2" key="1">
    <citation type="submission" date="2021-06" db="EMBL/GenBank/DDBJ databases">
        <title>Comparative genomics, transcriptomics and evolutionary studies reveal genomic signatures of adaptation to plant cell wall in hemibiotrophic fungi.</title>
        <authorList>
            <consortium name="DOE Joint Genome Institute"/>
            <person name="Baroncelli R."/>
            <person name="Diaz J.F."/>
            <person name="Benocci T."/>
            <person name="Peng M."/>
            <person name="Battaglia E."/>
            <person name="Haridas S."/>
            <person name="Andreopoulos W."/>
            <person name="Labutti K."/>
            <person name="Pangilinan J."/>
            <person name="Floch G.L."/>
            <person name="Makela M.R."/>
            <person name="Henrissat B."/>
            <person name="Grigoriev I.V."/>
            <person name="Crouch J.A."/>
            <person name="De Vries R.P."/>
            <person name="Sukno S.A."/>
            <person name="Thon M.R."/>
        </authorList>
    </citation>
    <scope>NUCLEOTIDE SEQUENCE</scope>
    <source>
        <strain evidence="2">CBS 125086</strain>
    </source>
</reference>
<evidence type="ECO:0000313" key="2">
    <source>
        <dbReference type="EMBL" id="KAK1590528.1"/>
    </source>
</evidence>
<proteinExistence type="predicted"/>
<accession>A0AAD8PZL4</accession>
<evidence type="ECO:0000313" key="3">
    <source>
        <dbReference type="Proteomes" id="UP001230504"/>
    </source>
</evidence>
<feature type="domain" description="Pyrroloquinoline quinone-dependent pyranose dehydrogenase beta-propeller" evidence="1">
    <location>
        <begin position="35"/>
        <end position="176"/>
    </location>
</feature>
<keyword evidence="3" id="KW-1185">Reference proteome</keyword>
<comment type="caution">
    <text evidence="2">The sequence shown here is derived from an EMBL/GenBank/DDBJ whole genome shotgun (WGS) entry which is preliminary data.</text>
</comment>
<dbReference type="GeneID" id="85448920"/>
<name>A0AAD8PZL4_9PEZI</name>
<dbReference type="Pfam" id="PF22807">
    <property type="entry name" value="TrAA12"/>
    <property type="match status" value="1"/>
</dbReference>